<organism evidence="2 3">
    <name type="scientific">Aidingimonas halophila</name>
    <dbReference type="NCBI Taxonomy" id="574349"/>
    <lineage>
        <taxon>Bacteria</taxon>
        <taxon>Pseudomonadati</taxon>
        <taxon>Pseudomonadota</taxon>
        <taxon>Gammaproteobacteria</taxon>
        <taxon>Oceanospirillales</taxon>
        <taxon>Halomonadaceae</taxon>
        <taxon>Aidingimonas</taxon>
    </lineage>
</organism>
<evidence type="ECO:0000313" key="2">
    <source>
        <dbReference type="EMBL" id="SDX89544.1"/>
    </source>
</evidence>
<reference evidence="2 3" key="1">
    <citation type="submission" date="2016-10" db="EMBL/GenBank/DDBJ databases">
        <authorList>
            <person name="de Groot N.N."/>
        </authorList>
    </citation>
    <scope>NUCLEOTIDE SEQUENCE [LARGE SCALE GENOMIC DNA]</scope>
    <source>
        <strain evidence="2 3">DSM 19219</strain>
    </source>
</reference>
<gene>
    <name evidence="2" type="ORF">SAMN05443545_1085</name>
</gene>
<name>A0A1H3FHB5_9GAMM</name>
<keyword evidence="1" id="KW-0472">Membrane</keyword>
<proteinExistence type="predicted"/>
<dbReference type="AlphaFoldDB" id="A0A1H3FHB5"/>
<keyword evidence="1" id="KW-0812">Transmembrane</keyword>
<evidence type="ECO:0000256" key="1">
    <source>
        <dbReference type="SAM" id="Phobius"/>
    </source>
</evidence>
<dbReference type="Proteomes" id="UP000198500">
    <property type="component" value="Unassembled WGS sequence"/>
</dbReference>
<sequence>MESMQRPNEPGERFIMSWTAYVRPIVVFLVMVMIGLAQPR</sequence>
<protein>
    <submittedName>
        <fullName evidence="2">Uncharacterized protein</fullName>
    </submittedName>
</protein>
<accession>A0A1H3FHB5</accession>
<evidence type="ECO:0000313" key="3">
    <source>
        <dbReference type="Proteomes" id="UP000198500"/>
    </source>
</evidence>
<feature type="transmembrane region" description="Helical" evidence="1">
    <location>
        <begin position="20"/>
        <end position="37"/>
    </location>
</feature>
<keyword evidence="1" id="KW-1133">Transmembrane helix</keyword>
<dbReference type="EMBL" id="FNNI01000008">
    <property type="protein sequence ID" value="SDX89544.1"/>
    <property type="molecule type" value="Genomic_DNA"/>
</dbReference>
<keyword evidence="3" id="KW-1185">Reference proteome</keyword>
<dbReference type="RefSeq" id="WP_268244673.1">
    <property type="nucleotide sequence ID" value="NZ_BMXH01000014.1"/>
</dbReference>